<evidence type="ECO:0000256" key="4">
    <source>
        <dbReference type="ARBA" id="ARBA00022679"/>
    </source>
</evidence>
<dbReference type="GO" id="GO:0009401">
    <property type="term" value="P:phosphoenolpyruvate-dependent sugar phosphotransferase system"/>
    <property type="evidence" value="ECO:0007669"/>
    <property type="project" value="UniProtKB-KW"/>
</dbReference>
<comment type="caution">
    <text evidence="7">The sequence shown here is derived from an EMBL/GenBank/DDBJ whole genome shotgun (WGS) entry which is preliminary data.</text>
</comment>
<evidence type="ECO:0000256" key="1">
    <source>
        <dbReference type="ARBA" id="ARBA00022448"/>
    </source>
</evidence>
<dbReference type="AlphaFoldDB" id="A0A2C9XP55"/>
<proteinExistence type="predicted"/>
<dbReference type="NCBIfam" id="TIGR00848">
    <property type="entry name" value="fruA"/>
    <property type="match status" value="1"/>
</dbReference>
<gene>
    <name evidence="7" type="ORF">A5844_000164</name>
</gene>
<dbReference type="InterPro" id="IPR016152">
    <property type="entry name" value="PTrfase/Anion_transptr"/>
</dbReference>
<sequence length="154" mass="17326">MEFTLDNILLNCHAKEKKELLSIIADHAERIGVSTDSRALFTDFIAREEEGMTGLQDGFAIPHAKSSAVNQVTVFYVRNESVLFDWETFDEQGVKHIFALLVPIAEQGTKHIEMLSKLATALMEDHFKQKVSNSMNEQELADVIEQAMNGVEVE</sequence>
<dbReference type="PROSITE" id="PS51094">
    <property type="entry name" value="PTS_EIIA_TYPE_2"/>
    <property type="match status" value="1"/>
</dbReference>
<dbReference type="GO" id="GO:0016020">
    <property type="term" value="C:membrane"/>
    <property type="evidence" value="ECO:0007669"/>
    <property type="project" value="InterPro"/>
</dbReference>
<dbReference type="Gene3D" id="3.40.930.10">
    <property type="entry name" value="Mannitol-specific EII, Chain A"/>
    <property type="match status" value="1"/>
</dbReference>
<dbReference type="GO" id="GO:0030295">
    <property type="term" value="F:protein kinase activator activity"/>
    <property type="evidence" value="ECO:0007669"/>
    <property type="project" value="TreeGrafter"/>
</dbReference>
<evidence type="ECO:0000256" key="2">
    <source>
        <dbReference type="ARBA" id="ARBA00022553"/>
    </source>
</evidence>
<dbReference type="PANTHER" id="PTHR47738">
    <property type="entry name" value="PTS SYSTEM FRUCTOSE-LIKE EIIA COMPONENT-RELATED"/>
    <property type="match status" value="1"/>
</dbReference>
<name>A0A2C9XP55_9ENTE</name>
<dbReference type="RefSeq" id="WP_086283177.1">
    <property type="nucleotide sequence ID" value="NZ_NGMO01000001.1"/>
</dbReference>
<evidence type="ECO:0000256" key="3">
    <source>
        <dbReference type="ARBA" id="ARBA00022597"/>
    </source>
</evidence>
<dbReference type="STRING" id="1987383.A5844_000164"/>
<reference evidence="7 8" key="1">
    <citation type="submission" date="2017-05" db="EMBL/GenBank/DDBJ databases">
        <title>The Genome Sequence of Enterococcus sp. 10A9_DIV0425.</title>
        <authorList>
            <consortium name="The Broad Institute Genomics Platform"/>
            <consortium name="The Broad Institute Genomic Center for Infectious Diseases"/>
            <person name="Earl A."/>
            <person name="Manson A."/>
            <person name="Schwartman J."/>
            <person name="Gilmore M."/>
            <person name="Abouelleil A."/>
            <person name="Cao P."/>
            <person name="Chapman S."/>
            <person name="Cusick C."/>
            <person name="Shea T."/>
            <person name="Young S."/>
            <person name="Neafsey D."/>
            <person name="Nusbaum C."/>
            <person name="Birren B."/>
        </authorList>
    </citation>
    <scope>NUCLEOTIDE SEQUENCE [LARGE SCALE GENOMIC DNA]</scope>
    <source>
        <strain evidence="7 8">10A9_DIV0425</strain>
    </source>
</reference>
<keyword evidence="3" id="KW-0762">Sugar transport</keyword>
<evidence type="ECO:0000313" key="8">
    <source>
        <dbReference type="Proteomes" id="UP000194933"/>
    </source>
</evidence>
<evidence type="ECO:0000259" key="6">
    <source>
        <dbReference type="PROSITE" id="PS51094"/>
    </source>
</evidence>
<keyword evidence="4" id="KW-0808">Transferase</keyword>
<dbReference type="GO" id="GO:0008982">
    <property type="term" value="F:protein-N(PI)-phosphohistidine-sugar phosphotransferase activity"/>
    <property type="evidence" value="ECO:0007669"/>
    <property type="project" value="InterPro"/>
</dbReference>
<dbReference type="InterPro" id="IPR002178">
    <property type="entry name" value="PTS_EIIA_type-2_dom"/>
</dbReference>
<dbReference type="Pfam" id="PF00359">
    <property type="entry name" value="PTS_EIIA_2"/>
    <property type="match status" value="1"/>
</dbReference>
<organism evidence="7 8">
    <name type="scientific">Candidatus Enterococcus wittei</name>
    <dbReference type="NCBI Taxonomy" id="1987383"/>
    <lineage>
        <taxon>Bacteria</taxon>
        <taxon>Bacillati</taxon>
        <taxon>Bacillota</taxon>
        <taxon>Bacilli</taxon>
        <taxon>Lactobacillales</taxon>
        <taxon>Enterococcaceae</taxon>
        <taxon>Enterococcus</taxon>
    </lineage>
</organism>
<accession>A0A2C9XP55</accession>
<dbReference type="EMBL" id="NGMO01000001">
    <property type="protein sequence ID" value="OTP11949.1"/>
    <property type="molecule type" value="Genomic_DNA"/>
</dbReference>
<protein>
    <recommendedName>
        <fullName evidence="6">PTS EIIA type-2 domain-containing protein</fullName>
    </recommendedName>
</protein>
<feature type="domain" description="PTS EIIA type-2" evidence="6">
    <location>
        <begin position="1"/>
        <end position="147"/>
    </location>
</feature>
<dbReference type="Proteomes" id="UP000194933">
    <property type="component" value="Unassembled WGS sequence"/>
</dbReference>
<keyword evidence="5" id="KW-0598">Phosphotransferase system</keyword>
<evidence type="ECO:0000313" key="7">
    <source>
        <dbReference type="EMBL" id="OTP11949.1"/>
    </source>
</evidence>
<dbReference type="InterPro" id="IPR051541">
    <property type="entry name" value="PTS_SugarTrans_NitroReg"/>
</dbReference>
<dbReference type="InterPro" id="IPR004715">
    <property type="entry name" value="PTS_IIA_fruc"/>
</dbReference>
<keyword evidence="2" id="KW-0597">Phosphoprotein</keyword>
<dbReference type="SUPFAM" id="SSF55804">
    <property type="entry name" value="Phoshotransferase/anion transport protein"/>
    <property type="match status" value="1"/>
</dbReference>
<keyword evidence="8" id="KW-1185">Reference proteome</keyword>
<dbReference type="CDD" id="cd00211">
    <property type="entry name" value="PTS_IIA_fru"/>
    <property type="match status" value="1"/>
</dbReference>
<evidence type="ECO:0000256" key="5">
    <source>
        <dbReference type="ARBA" id="ARBA00022683"/>
    </source>
</evidence>
<dbReference type="PANTHER" id="PTHR47738:SF1">
    <property type="entry name" value="NITROGEN REGULATORY PROTEIN"/>
    <property type="match status" value="1"/>
</dbReference>
<keyword evidence="1" id="KW-0813">Transport</keyword>